<gene>
    <name evidence="2" type="ORF">D3105_33655</name>
</gene>
<dbReference type="EMBL" id="QWFA01000375">
    <property type="protein sequence ID" value="ROV64299.1"/>
    <property type="molecule type" value="Genomic_DNA"/>
</dbReference>
<feature type="region of interest" description="Disordered" evidence="1">
    <location>
        <begin position="1"/>
        <end position="35"/>
    </location>
</feature>
<sequence>MVRNALDCHPSDPVRNRVAGVSGAIPTTGSRARECPTAAFRPPRRTAVRPALGPLGLRPHPA</sequence>
<protein>
    <submittedName>
        <fullName evidence="2">Uncharacterized protein</fullName>
    </submittedName>
</protein>
<dbReference type="AlphaFoldDB" id="A0A423UPN5"/>
<proteinExistence type="predicted"/>
<dbReference type="Proteomes" id="UP000285596">
    <property type="component" value="Unassembled WGS sequence"/>
</dbReference>
<comment type="caution">
    <text evidence="2">The sequence shown here is derived from an EMBL/GenBank/DDBJ whole genome shotgun (WGS) entry which is preliminary data.</text>
</comment>
<feature type="non-terminal residue" evidence="2">
    <location>
        <position position="62"/>
    </location>
</feature>
<evidence type="ECO:0000313" key="2">
    <source>
        <dbReference type="EMBL" id="ROV64299.1"/>
    </source>
</evidence>
<reference evidence="2 3" key="1">
    <citation type="submission" date="2018-08" db="EMBL/GenBank/DDBJ databases">
        <title>Streptomyces globisporus 1912-4Crt, whole genome shotgun sequence.</title>
        <authorList>
            <person name="Matselyukh B."/>
        </authorList>
    </citation>
    <scope>NUCLEOTIDE SEQUENCE [LARGE SCALE GENOMIC DNA]</scope>
    <source>
        <strain evidence="2 3">1912-4Crt</strain>
    </source>
</reference>
<name>A0A423UPN5_STRGL</name>
<evidence type="ECO:0000313" key="3">
    <source>
        <dbReference type="Proteomes" id="UP000285596"/>
    </source>
</evidence>
<evidence type="ECO:0000256" key="1">
    <source>
        <dbReference type="SAM" id="MobiDB-lite"/>
    </source>
</evidence>
<organism evidence="2 3">
    <name type="scientific">Streptomyces globisporus</name>
    <dbReference type="NCBI Taxonomy" id="1908"/>
    <lineage>
        <taxon>Bacteria</taxon>
        <taxon>Bacillati</taxon>
        <taxon>Actinomycetota</taxon>
        <taxon>Actinomycetes</taxon>
        <taxon>Kitasatosporales</taxon>
        <taxon>Streptomycetaceae</taxon>
        <taxon>Streptomyces</taxon>
    </lineage>
</organism>
<accession>A0A423UPN5</accession>